<dbReference type="EMBL" id="MU250560">
    <property type="protein sequence ID" value="KAG7441414.1"/>
    <property type="molecule type" value="Genomic_DNA"/>
</dbReference>
<evidence type="ECO:0000313" key="3">
    <source>
        <dbReference type="Proteomes" id="UP000812287"/>
    </source>
</evidence>
<accession>A0A9P7VIP7</accession>
<proteinExistence type="predicted"/>
<gene>
    <name evidence="2" type="ORF">BT62DRAFT_1080145</name>
</gene>
<sequence length="203" mass="23057">MPLIFTFPEPRQPGGSGREHNTFTPQHALYTFFPIERDDPFAREPPVEGRTVMPRLGTVIMNIAPGGYYVYVIAEALTYPELRILSNGMIITGGESNMSVPSEIVCTELGTGQWPGHLWDLFHPASPRYPVHMCKTFVNGDVATPPVRTHWHASYSVVAEHTHFGYQVNDERVLYLSLSYSCRIEEGEEKHDMYTYEPMMMAM</sequence>
<dbReference type="AlphaFoldDB" id="A0A9P7VIP7"/>
<comment type="caution">
    <text evidence="2">The sequence shown here is derived from an EMBL/GenBank/DDBJ whole genome shotgun (WGS) entry which is preliminary data.</text>
</comment>
<keyword evidence="3" id="KW-1185">Reference proteome</keyword>
<feature type="region of interest" description="Disordered" evidence="1">
    <location>
        <begin position="1"/>
        <end position="21"/>
    </location>
</feature>
<dbReference type="RefSeq" id="XP_043034914.1">
    <property type="nucleotide sequence ID" value="XM_043179555.1"/>
</dbReference>
<evidence type="ECO:0000256" key="1">
    <source>
        <dbReference type="SAM" id="MobiDB-lite"/>
    </source>
</evidence>
<evidence type="ECO:0000313" key="2">
    <source>
        <dbReference type="EMBL" id="KAG7441414.1"/>
    </source>
</evidence>
<name>A0A9P7VIP7_9AGAR</name>
<reference evidence="2" key="1">
    <citation type="submission" date="2020-11" db="EMBL/GenBank/DDBJ databases">
        <title>Adaptations for nitrogen fixation in a non-lichenized fungal sporocarp promotes dispersal by wood-feeding termites.</title>
        <authorList>
            <consortium name="DOE Joint Genome Institute"/>
            <person name="Koch R.A."/>
            <person name="Yoon G."/>
            <person name="Arayal U."/>
            <person name="Lail K."/>
            <person name="Amirebrahimi M."/>
            <person name="Labutti K."/>
            <person name="Lipzen A."/>
            <person name="Riley R."/>
            <person name="Barry K."/>
            <person name="Henrissat B."/>
            <person name="Grigoriev I.V."/>
            <person name="Herr J.R."/>
            <person name="Aime M.C."/>
        </authorList>
    </citation>
    <scope>NUCLEOTIDE SEQUENCE</scope>
    <source>
        <strain evidence="2">MCA 3950</strain>
    </source>
</reference>
<organism evidence="2 3">
    <name type="scientific">Guyanagaster necrorhizus</name>
    <dbReference type="NCBI Taxonomy" id="856835"/>
    <lineage>
        <taxon>Eukaryota</taxon>
        <taxon>Fungi</taxon>
        <taxon>Dikarya</taxon>
        <taxon>Basidiomycota</taxon>
        <taxon>Agaricomycotina</taxon>
        <taxon>Agaricomycetes</taxon>
        <taxon>Agaricomycetidae</taxon>
        <taxon>Agaricales</taxon>
        <taxon>Marasmiineae</taxon>
        <taxon>Physalacriaceae</taxon>
        <taxon>Guyanagaster</taxon>
    </lineage>
</organism>
<dbReference type="GeneID" id="66101849"/>
<dbReference type="Proteomes" id="UP000812287">
    <property type="component" value="Unassembled WGS sequence"/>
</dbReference>
<dbReference type="OrthoDB" id="10676837at2759"/>
<protein>
    <submittedName>
        <fullName evidence="2">Uncharacterized protein</fullName>
    </submittedName>
</protein>